<reference evidence="3 4" key="1">
    <citation type="submission" date="2023-09" db="EMBL/GenBank/DDBJ databases">
        <authorList>
            <person name="Rey-Velasco X."/>
        </authorList>
    </citation>
    <scope>NUCLEOTIDE SEQUENCE [LARGE SCALE GENOMIC DNA]</scope>
    <source>
        <strain evidence="3 4">F158</strain>
    </source>
</reference>
<dbReference type="SUPFAM" id="SSF55797">
    <property type="entry name" value="PR-1-like"/>
    <property type="match status" value="1"/>
</dbReference>
<name>A0ABU3DGE7_9RHOB</name>
<dbReference type="RefSeq" id="WP_311690000.1">
    <property type="nucleotide sequence ID" value="NZ_JAVRHL010000002.1"/>
</dbReference>
<evidence type="ECO:0000259" key="2">
    <source>
        <dbReference type="Pfam" id="PF00188"/>
    </source>
</evidence>
<keyword evidence="4" id="KW-1185">Reference proteome</keyword>
<dbReference type="Pfam" id="PF00188">
    <property type="entry name" value="CAP"/>
    <property type="match status" value="1"/>
</dbReference>
<dbReference type="InterPro" id="IPR014044">
    <property type="entry name" value="CAP_dom"/>
</dbReference>
<dbReference type="Gene3D" id="3.40.33.10">
    <property type="entry name" value="CAP"/>
    <property type="match status" value="1"/>
</dbReference>
<dbReference type="PANTHER" id="PTHR31157">
    <property type="entry name" value="SCP DOMAIN-CONTAINING PROTEIN"/>
    <property type="match status" value="1"/>
</dbReference>
<protein>
    <submittedName>
        <fullName evidence="3">CAP domain-containing protein</fullName>
    </submittedName>
</protein>
<dbReference type="InterPro" id="IPR035940">
    <property type="entry name" value="CAP_sf"/>
</dbReference>
<dbReference type="PANTHER" id="PTHR31157:SF1">
    <property type="entry name" value="SCP DOMAIN-CONTAINING PROTEIN"/>
    <property type="match status" value="1"/>
</dbReference>
<feature type="chain" id="PRO_5045882549" evidence="1">
    <location>
        <begin position="24"/>
        <end position="156"/>
    </location>
</feature>
<gene>
    <name evidence="3" type="ORF">RM543_05990</name>
</gene>
<evidence type="ECO:0000313" key="3">
    <source>
        <dbReference type="EMBL" id="MDT0682227.1"/>
    </source>
</evidence>
<keyword evidence="1" id="KW-0732">Signal</keyword>
<dbReference type="CDD" id="cd05379">
    <property type="entry name" value="CAP_bacterial"/>
    <property type="match status" value="1"/>
</dbReference>
<evidence type="ECO:0000313" key="4">
    <source>
        <dbReference type="Proteomes" id="UP001265259"/>
    </source>
</evidence>
<proteinExistence type="predicted"/>
<comment type="caution">
    <text evidence="3">The sequence shown here is derived from an EMBL/GenBank/DDBJ whole genome shotgun (WGS) entry which is preliminary data.</text>
</comment>
<feature type="domain" description="SCP" evidence="2">
    <location>
        <begin position="41"/>
        <end position="150"/>
    </location>
</feature>
<sequence length="156" mass="16714">MPRALNAIGAAIFLSLGATQAGACIIPSEANALSSRVMDLADGLRSRVGADPLNHDPRLAEAAQKQACWVARTGKTIHRGAAGVSSRVRQTGYRYTLAGENLAWSYETPEQVAAAWMRSRSHRQAMLDDRMMEAGVAVAVSEDGMPVWVLVLGRPI</sequence>
<dbReference type="Proteomes" id="UP001265259">
    <property type="component" value="Unassembled WGS sequence"/>
</dbReference>
<organism evidence="3 4">
    <name type="scientific">Tropicimonas omnivorans</name>
    <dbReference type="NCBI Taxonomy" id="3075590"/>
    <lineage>
        <taxon>Bacteria</taxon>
        <taxon>Pseudomonadati</taxon>
        <taxon>Pseudomonadota</taxon>
        <taxon>Alphaproteobacteria</taxon>
        <taxon>Rhodobacterales</taxon>
        <taxon>Roseobacteraceae</taxon>
        <taxon>Tropicimonas</taxon>
    </lineage>
</organism>
<dbReference type="EMBL" id="JAVRHL010000002">
    <property type="protein sequence ID" value="MDT0682227.1"/>
    <property type="molecule type" value="Genomic_DNA"/>
</dbReference>
<feature type="signal peptide" evidence="1">
    <location>
        <begin position="1"/>
        <end position="23"/>
    </location>
</feature>
<accession>A0ABU3DGE7</accession>
<evidence type="ECO:0000256" key="1">
    <source>
        <dbReference type="SAM" id="SignalP"/>
    </source>
</evidence>